<dbReference type="Proteomes" id="UP000007115">
    <property type="component" value="Unassembled WGS sequence"/>
</dbReference>
<evidence type="ECO:0000259" key="8">
    <source>
        <dbReference type="Pfam" id="PF20684"/>
    </source>
</evidence>
<keyword evidence="2 7" id="KW-0812">Transmembrane</keyword>
<evidence type="ECO:0000256" key="1">
    <source>
        <dbReference type="ARBA" id="ARBA00004141"/>
    </source>
</evidence>
<feature type="transmembrane region" description="Helical" evidence="7">
    <location>
        <begin position="261"/>
        <end position="280"/>
    </location>
</feature>
<keyword evidence="3 7" id="KW-1133">Transmembrane helix</keyword>
<keyword evidence="10" id="KW-1185">Reference proteome</keyword>
<dbReference type="PANTHER" id="PTHR33048:SF55">
    <property type="entry name" value="INTEGRAL MEMBRANE PROTEIN"/>
    <property type="match status" value="1"/>
</dbReference>
<comment type="similarity">
    <text evidence="5">Belongs to the SAT4 family.</text>
</comment>
<dbReference type="STRING" id="413071.G9MY35"/>
<feature type="compositionally biased region" description="Low complexity" evidence="6">
    <location>
        <begin position="352"/>
        <end position="361"/>
    </location>
</feature>
<evidence type="ECO:0000256" key="3">
    <source>
        <dbReference type="ARBA" id="ARBA00022989"/>
    </source>
</evidence>
<dbReference type="GeneID" id="25797248"/>
<sequence>MADNPFSDARAVDRRNTALPYPQDLNVNFMAYFSVFIVSLSSRPADIMTTTASAVPNGPDTKNGYTFIYVNIPLLVIATLIVGFRVWWRCIKIGGGALNKADICVVICLIFNIIQVACITVAILNWGFGHHAPYLTAEQRYHSLLYFFIFQCFVKNTVGITKLSFLFLYLDIFPQKKFRIICWALIIQIALGLVALSFTTIFQCTPVKYSWDKTIPGHCINIKAFWYGQSGWNTLMDVVVLILPIPVILKLQMNRRAKLSILAVFVLGAFVCITSIERLISLNFNATFILDFTWATGTSVIWTQVESTVGVICACAPSLRMPLARFIPFLFGSSNQGRSYELSDGVHGGGARSSNWNSQSNRSKKRSEFDDGMDDLETNYKSEGSEERIMGIKKTVSIDMTFQERARDAGADGNKMYTA</sequence>
<dbReference type="InterPro" id="IPR049326">
    <property type="entry name" value="Rhodopsin_dom_fungi"/>
</dbReference>
<feature type="transmembrane region" description="Helical" evidence="7">
    <location>
        <begin position="231"/>
        <end position="249"/>
    </location>
</feature>
<dbReference type="VEuPathDB" id="FungiDB:TRIVIDRAFT_69487"/>
<dbReference type="RefSeq" id="XP_013954994.1">
    <property type="nucleotide sequence ID" value="XM_014099519.1"/>
</dbReference>
<feature type="transmembrane region" description="Helical" evidence="7">
    <location>
        <begin position="144"/>
        <end position="168"/>
    </location>
</feature>
<gene>
    <name evidence="9" type="ORF">TRIVIDRAFT_69487</name>
</gene>
<evidence type="ECO:0000313" key="10">
    <source>
        <dbReference type="Proteomes" id="UP000007115"/>
    </source>
</evidence>
<feature type="transmembrane region" description="Helical" evidence="7">
    <location>
        <begin position="180"/>
        <end position="202"/>
    </location>
</feature>
<feature type="transmembrane region" description="Helical" evidence="7">
    <location>
        <begin position="100"/>
        <end position="124"/>
    </location>
</feature>
<dbReference type="InParanoid" id="G9MY35"/>
<evidence type="ECO:0000313" key="9">
    <source>
        <dbReference type="EMBL" id="EHK20801.1"/>
    </source>
</evidence>
<evidence type="ECO:0000256" key="5">
    <source>
        <dbReference type="ARBA" id="ARBA00038359"/>
    </source>
</evidence>
<evidence type="ECO:0000256" key="4">
    <source>
        <dbReference type="ARBA" id="ARBA00023136"/>
    </source>
</evidence>
<dbReference type="EMBL" id="ABDF02000078">
    <property type="protein sequence ID" value="EHK20801.1"/>
    <property type="molecule type" value="Genomic_DNA"/>
</dbReference>
<dbReference type="eggNOG" id="ENOG502SPBT">
    <property type="taxonomic scope" value="Eukaryota"/>
</dbReference>
<dbReference type="OMA" id="FRVWWRC"/>
<protein>
    <recommendedName>
        <fullName evidence="8">Rhodopsin domain-containing protein</fullName>
    </recommendedName>
</protein>
<keyword evidence="4 7" id="KW-0472">Membrane</keyword>
<dbReference type="Pfam" id="PF20684">
    <property type="entry name" value="Fung_rhodopsin"/>
    <property type="match status" value="1"/>
</dbReference>
<comment type="caution">
    <text evidence="9">The sequence shown here is derived from an EMBL/GenBank/DDBJ whole genome shotgun (WGS) entry which is preliminary data.</text>
</comment>
<feature type="transmembrane region" description="Helical" evidence="7">
    <location>
        <begin position="67"/>
        <end position="88"/>
    </location>
</feature>
<dbReference type="OrthoDB" id="5401779at2759"/>
<organism evidence="9 10">
    <name type="scientific">Hypocrea virens (strain Gv29-8 / FGSC 10586)</name>
    <name type="common">Gliocladium virens</name>
    <name type="synonym">Trichoderma virens</name>
    <dbReference type="NCBI Taxonomy" id="413071"/>
    <lineage>
        <taxon>Eukaryota</taxon>
        <taxon>Fungi</taxon>
        <taxon>Dikarya</taxon>
        <taxon>Ascomycota</taxon>
        <taxon>Pezizomycotina</taxon>
        <taxon>Sordariomycetes</taxon>
        <taxon>Hypocreomycetidae</taxon>
        <taxon>Hypocreales</taxon>
        <taxon>Hypocreaceae</taxon>
        <taxon>Trichoderma</taxon>
    </lineage>
</organism>
<name>G9MY35_HYPVG</name>
<proteinExistence type="inferred from homology"/>
<feature type="region of interest" description="Disordered" evidence="6">
    <location>
        <begin position="342"/>
        <end position="384"/>
    </location>
</feature>
<reference evidence="9 10" key="1">
    <citation type="journal article" date="2011" name="Genome Biol.">
        <title>Comparative genome sequence analysis underscores mycoparasitism as the ancestral life style of Trichoderma.</title>
        <authorList>
            <person name="Kubicek C.P."/>
            <person name="Herrera-Estrella A."/>
            <person name="Seidl-Seiboth V."/>
            <person name="Martinez D.A."/>
            <person name="Druzhinina I.S."/>
            <person name="Thon M."/>
            <person name="Zeilinger S."/>
            <person name="Casas-Flores S."/>
            <person name="Horwitz B.A."/>
            <person name="Mukherjee P.K."/>
            <person name="Mukherjee M."/>
            <person name="Kredics L."/>
            <person name="Alcaraz L.D."/>
            <person name="Aerts A."/>
            <person name="Antal Z."/>
            <person name="Atanasova L."/>
            <person name="Cervantes-Badillo M.G."/>
            <person name="Challacombe J."/>
            <person name="Chertkov O."/>
            <person name="McCluskey K."/>
            <person name="Coulpier F."/>
            <person name="Deshpande N."/>
            <person name="von Doehren H."/>
            <person name="Ebbole D.J."/>
            <person name="Esquivel-Naranjo E.U."/>
            <person name="Fekete E."/>
            <person name="Flipphi M."/>
            <person name="Glaser F."/>
            <person name="Gomez-Rodriguez E.Y."/>
            <person name="Gruber S."/>
            <person name="Han C."/>
            <person name="Henrissat B."/>
            <person name="Hermosa R."/>
            <person name="Hernandez-Onate M."/>
            <person name="Karaffa L."/>
            <person name="Kosti I."/>
            <person name="Le Crom S."/>
            <person name="Lindquist E."/>
            <person name="Lucas S."/>
            <person name="Luebeck M."/>
            <person name="Luebeck P.S."/>
            <person name="Margeot A."/>
            <person name="Metz B."/>
            <person name="Misra M."/>
            <person name="Nevalainen H."/>
            <person name="Omann M."/>
            <person name="Packer N."/>
            <person name="Perrone G."/>
            <person name="Uresti-Rivera E.E."/>
            <person name="Salamov A."/>
            <person name="Schmoll M."/>
            <person name="Seiboth B."/>
            <person name="Shapiro H."/>
            <person name="Sukno S."/>
            <person name="Tamayo-Ramos J.A."/>
            <person name="Tisch D."/>
            <person name="Wiest A."/>
            <person name="Wilkinson H.H."/>
            <person name="Zhang M."/>
            <person name="Coutinho P.M."/>
            <person name="Kenerley C.M."/>
            <person name="Monte E."/>
            <person name="Baker S.E."/>
            <person name="Grigoriev I.V."/>
        </authorList>
    </citation>
    <scope>NUCLEOTIDE SEQUENCE [LARGE SCALE GENOMIC DNA]</scope>
    <source>
        <strain evidence="10">Gv29-8 / FGSC 10586</strain>
    </source>
</reference>
<comment type="subcellular location">
    <subcellularLocation>
        <location evidence="1">Membrane</location>
        <topology evidence="1">Multi-pass membrane protein</topology>
    </subcellularLocation>
</comment>
<dbReference type="HOGENOM" id="CLU_028200_0_2_1"/>
<feature type="domain" description="Rhodopsin" evidence="8">
    <location>
        <begin position="85"/>
        <end position="325"/>
    </location>
</feature>
<dbReference type="AlphaFoldDB" id="G9MY35"/>
<evidence type="ECO:0000256" key="7">
    <source>
        <dbReference type="SAM" id="Phobius"/>
    </source>
</evidence>
<accession>G9MY35</accession>
<dbReference type="PANTHER" id="PTHR33048">
    <property type="entry name" value="PTH11-LIKE INTEGRAL MEMBRANE PROTEIN (AFU_ORTHOLOGUE AFUA_5G11245)"/>
    <property type="match status" value="1"/>
</dbReference>
<evidence type="ECO:0000256" key="2">
    <source>
        <dbReference type="ARBA" id="ARBA00022692"/>
    </source>
</evidence>
<dbReference type="InterPro" id="IPR052337">
    <property type="entry name" value="SAT4-like"/>
</dbReference>
<evidence type="ECO:0000256" key="6">
    <source>
        <dbReference type="SAM" id="MobiDB-lite"/>
    </source>
</evidence>
<dbReference type="GO" id="GO:0016020">
    <property type="term" value="C:membrane"/>
    <property type="evidence" value="ECO:0007669"/>
    <property type="project" value="UniProtKB-SubCell"/>
</dbReference>